<evidence type="ECO:0000259" key="3">
    <source>
        <dbReference type="Pfam" id="PF25210"/>
    </source>
</evidence>
<dbReference type="AlphaFoldDB" id="A0A1J3E434"/>
<feature type="domain" description="FKB95-like N-terminal Kelch" evidence="3">
    <location>
        <begin position="238"/>
        <end position="342"/>
    </location>
</feature>
<dbReference type="InterPro" id="IPR050354">
    <property type="entry name" value="F-box/kelch-repeat_ARATH"/>
</dbReference>
<feature type="region of interest" description="Disordered" evidence="1">
    <location>
        <begin position="1"/>
        <end position="35"/>
    </location>
</feature>
<dbReference type="PANTHER" id="PTHR24414">
    <property type="entry name" value="F-BOX/KELCH-REPEAT PROTEIN SKIP4"/>
    <property type="match status" value="1"/>
</dbReference>
<gene>
    <name evidence="4" type="ORF">GA_TR5302_c0_g1_i1_g.17094</name>
</gene>
<feature type="domain" description="FKB95-like N-terminal Kelch" evidence="3">
    <location>
        <begin position="100"/>
        <end position="224"/>
    </location>
</feature>
<protein>
    <submittedName>
        <fullName evidence="4">F-box/kelch-repeat protein</fullName>
    </submittedName>
</protein>
<dbReference type="PANTHER" id="PTHR24414:SF184">
    <property type="entry name" value="GALACTOSE OXIDASE_KELCH REPEAT SUPERFAMILY PROTEIN"/>
    <property type="match status" value="1"/>
</dbReference>
<dbReference type="InterPro" id="IPR006652">
    <property type="entry name" value="Kelch_1"/>
</dbReference>
<dbReference type="InterPro" id="IPR057499">
    <property type="entry name" value="Kelch_FKB95"/>
</dbReference>
<feature type="compositionally biased region" description="Basic and acidic residues" evidence="1">
    <location>
        <begin position="1"/>
        <end position="17"/>
    </location>
</feature>
<dbReference type="InterPro" id="IPR001810">
    <property type="entry name" value="F-box_dom"/>
</dbReference>
<dbReference type="EMBL" id="GEVI01005422">
    <property type="protein sequence ID" value="JAU26898.1"/>
    <property type="molecule type" value="Transcribed_RNA"/>
</dbReference>
<name>A0A1J3E434_NOCCA</name>
<dbReference type="CDD" id="cd22152">
    <property type="entry name" value="F-box_AtAFR-like"/>
    <property type="match status" value="1"/>
</dbReference>
<dbReference type="InterPro" id="IPR015915">
    <property type="entry name" value="Kelch-typ_b-propeller"/>
</dbReference>
<dbReference type="SUPFAM" id="SSF81383">
    <property type="entry name" value="F-box domain"/>
    <property type="match status" value="1"/>
</dbReference>
<dbReference type="Pfam" id="PF25210">
    <property type="entry name" value="Kelch_FKB95"/>
    <property type="match status" value="2"/>
</dbReference>
<sequence>MSSPERKREKTTTEKPLRKPSPLLPPTPQSTPKPSLPRDLLLSCFALISRLYYPTLSLVSKGFRSLLASPELYQIRSRLHRTESCLYVCLSLPPDPSPKWFTLCRRPNRTLTKEKKLSRNLLVPISSPPSTPFKPKFVAVGSDIYQLGGRINGVPSSKVSVLDCRSHSWRQAPNMHVARDDRTAIALDGQIYVSGDLSKGLYTPDLVEIYDPKTLTWKFVLPGSEESFSLDLVVIGLMAWRFSYCCVIDKVRYMYQKEEFYWLDVELKEFRILKGLKGLPKFDHLSSNVHLVDYGGNLAVLWDDHGPSGNSQEKMIWCAVIAIDRSNPQEITGTVEWFDAVLEVPKSYAIVGVLAATV</sequence>
<accession>A0A1J3E434</accession>
<feature type="domain" description="F-box" evidence="2">
    <location>
        <begin position="35"/>
        <end position="73"/>
    </location>
</feature>
<evidence type="ECO:0000313" key="4">
    <source>
        <dbReference type="EMBL" id="JAU26898.1"/>
    </source>
</evidence>
<reference evidence="4" key="1">
    <citation type="submission" date="2016-07" db="EMBL/GenBank/DDBJ databases">
        <title>De novo transcriptome assembly of four accessions of the metal hyperaccumulator plant Noccaea caerulescens.</title>
        <authorList>
            <person name="Blande D."/>
            <person name="Halimaa P."/>
            <person name="Tervahauta A.I."/>
            <person name="Aarts M.G."/>
            <person name="Karenlampi S.O."/>
        </authorList>
    </citation>
    <scope>NUCLEOTIDE SEQUENCE</scope>
</reference>
<organism evidence="4">
    <name type="scientific">Noccaea caerulescens</name>
    <name type="common">Alpine penny-cress</name>
    <name type="synonym">Thlaspi caerulescens</name>
    <dbReference type="NCBI Taxonomy" id="107243"/>
    <lineage>
        <taxon>Eukaryota</taxon>
        <taxon>Viridiplantae</taxon>
        <taxon>Streptophyta</taxon>
        <taxon>Embryophyta</taxon>
        <taxon>Tracheophyta</taxon>
        <taxon>Spermatophyta</taxon>
        <taxon>Magnoliopsida</taxon>
        <taxon>eudicotyledons</taxon>
        <taxon>Gunneridae</taxon>
        <taxon>Pentapetalae</taxon>
        <taxon>rosids</taxon>
        <taxon>malvids</taxon>
        <taxon>Brassicales</taxon>
        <taxon>Brassicaceae</taxon>
        <taxon>Coluteocarpeae</taxon>
        <taxon>Noccaea</taxon>
    </lineage>
</organism>
<dbReference type="InterPro" id="IPR036047">
    <property type="entry name" value="F-box-like_dom_sf"/>
</dbReference>
<dbReference type="SUPFAM" id="SSF117281">
    <property type="entry name" value="Kelch motif"/>
    <property type="match status" value="1"/>
</dbReference>
<evidence type="ECO:0000256" key="1">
    <source>
        <dbReference type="SAM" id="MobiDB-lite"/>
    </source>
</evidence>
<dbReference type="Gene3D" id="2.120.10.80">
    <property type="entry name" value="Kelch-type beta propeller"/>
    <property type="match status" value="1"/>
</dbReference>
<proteinExistence type="predicted"/>
<feature type="compositionally biased region" description="Pro residues" evidence="1">
    <location>
        <begin position="22"/>
        <end position="35"/>
    </location>
</feature>
<evidence type="ECO:0000259" key="2">
    <source>
        <dbReference type="Pfam" id="PF00646"/>
    </source>
</evidence>
<dbReference type="SMART" id="SM00612">
    <property type="entry name" value="Kelch"/>
    <property type="match status" value="1"/>
</dbReference>
<dbReference type="Pfam" id="PF00646">
    <property type="entry name" value="F-box"/>
    <property type="match status" value="1"/>
</dbReference>